<reference evidence="5 6" key="1">
    <citation type="journal article" date="2012" name="Science">
        <title>Ecological populations of bacteria act as socially cohesive units of antibiotic production and resistance.</title>
        <authorList>
            <person name="Cordero O.X."/>
            <person name="Wildschutte H."/>
            <person name="Kirkup B."/>
            <person name="Proehl S."/>
            <person name="Ngo L."/>
            <person name="Hussain F."/>
            <person name="Le Roux F."/>
            <person name="Mincer T."/>
            <person name="Polz M.F."/>
        </authorList>
    </citation>
    <scope>NUCLEOTIDE SEQUENCE [LARGE SCALE GENOMIC DNA]</scope>
    <source>
        <strain evidence="5 6">FS-238</strain>
    </source>
</reference>
<dbReference type="SUPFAM" id="SSF55486">
    <property type="entry name" value="Metalloproteases ('zincins'), catalytic domain"/>
    <property type="match status" value="1"/>
</dbReference>
<feature type="domain" description="P/Homo B" evidence="4">
    <location>
        <begin position="295"/>
        <end position="414"/>
    </location>
</feature>
<accession>A0A853R9D3</accession>
<dbReference type="Proteomes" id="UP000094808">
    <property type="component" value="Unassembled WGS sequence"/>
</dbReference>
<dbReference type="Pfam" id="PF13582">
    <property type="entry name" value="Reprolysin_3"/>
    <property type="match status" value="1"/>
</dbReference>
<dbReference type="InterPro" id="IPR024079">
    <property type="entry name" value="MetalloPept_cat_dom_sf"/>
</dbReference>
<gene>
    <name evidence="5" type="ORF">A1QS_12620</name>
</gene>
<dbReference type="PROSITE" id="PS51829">
    <property type="entry name" value="P_HOMO_B"/>
    <property type="match status" value="1"/>
</dbReference>
<dbReference type="Pfam" id="PF01483">
    <property type="entry name" value="P_proprotein"/>
    <property type="match status" value="1"/>
</dbReference>
<evidence type="ECO:0000313" key="5">
    <source>
        <dbReference type="EMBL" id="OEE41986.1"/>
    </source>
</evidence>
<evidence type="ECO:0000256" key="1">
    <source>
        <dbReference type="ARBA" id="ARBA00022670"/>
    </source>
</evidence>
<name>A0A853R9D3_9VIBR</name>
<sequence length="414" mass="45587">MKIASLALAVVLATHALPSSATTEITEIDILGVYTPGTAEWFQKDHVAQIQHRFNVGNEILRQSGLDIKVNLIGTKEVKYDTQRGLKKSQEQALDAITPGNKQDPAFADIEQYRKQVGADMVALFRNLDIKNSPDYEDKGNGTYMLSCGLAWIIPAAYWNNSARYAQSRMYSHSYLNECGDDTFIHELGHNLGLNHAHEQYNGEPHLSNGTEQDAYGYGVQGQFATTMAYGFLFGIHSRSYTFSNPSKVCKGQACGVTDYANSVRAIGLSAPHIAAIYARPDGSNDGGTSPTEPTSPQQAIYDLQGPFAIPDHAQGELALPINVTYQGNAETATIQLDIEHPFVGDVSVKLYAPDGGYWNLKSYNQYDRNTAYRVHFTLSGMQQMNVQGQWRLVVADHYQGLTGVLNSARLSFE</sequence>
<dbReference type="GO" id="GO:0006508">
    <property type="term" value="P:proteolysis"/>
    <property type="evidence" value="ECO:0007669"/>
    <property type="project" value="UniProtKB-KW"/>
</dbReference>
<dbReference type="GO" id="GO:0008237">
    <property type="term" value="F:metallopeptidase activity"/>
    <property type="evidence" value="ECO:0007669"/>
    <property type="project" value="InterPro"/>
</dbReference>
<feature type="signal peptide" evidence="3">
    <location>
        <begin position="1"/>
        <end position="21"/>
    </location>
</feature>
<dbReference type="RefSeq" id="WP_017044967.1">
    <property type="nucleotide sequence ID" value="NZ_AJYS02000018.1"/>
</dbReference>
<evidence type="ECO:0000256" key="3">
    <source>
        <dbReference type="SAM" id="SignalP"/>
    </source>
</evidence>
<dbReference type="InterPro" id="IPR008979">
    <property type="entry name" value="Galactose-bd-like_sf"/>
</dbReference>
<keyword evidence="6" id="KW-1185">Reference proteome</keyword>
<keyword evidence="3" id="KW-0732">Signal</keyword>
<keyword evidence="1" id="KW-0645">Protease</keyword>
<comment type="caution">
    <text evidence="5">The sequence shown here is derived from an EMBL/GenBank/DDBJ whole genome shotgun (WGS) entry which is preliminary data.</text>
</comment>
<dbReference type="Gene3D" id="2.60.120.260">
    <property type="entry name" value="Galactose-binding domain-like"/>
    <property type="match status" value="1"/>
</dbReference>
<protein>
    <submittedName>
        <fullName evidence="5">Endo-1,4-beta-xylanase</fullName>
    </submittedName>
</protein>
<dbReference type="GO" id="GO:0004252">
    <property type="term" value="F:serine-type endopeptidase activity"/>
    <property type="evidence" value="ECO:0007669"/>
    <property type="project" value="InterPro"/>
</dbReference>
<dbReference type="Gene3D" id="3.40.390.10">
    <property type="entry name" value="Collagenase (Catalytic Domain)"/>
    <property type="match status" value="1"/>
</dbReference>
<dbReference type="InterPro" id="IPR002884">
    <property type="entry name" value="P_dom"/>
</dbReference>
<feature type="chain" id="PRO_5032955608" evidence="3">
    <location>
        <begin position="22"/>
        <end position="414"/>
    </location>
</feature>
<evidence type="ECO:0000259" key="4">
    <source>
        <dbReference type="PROSITE" id="PS51829"/>
    </source>
</evidence>
<dbReference type="AlphaFoldDB" id="A0A853R9D3"/>
<dbReference type="EMBL" id="AJYS02000018">
    <property type="protein sequence ID" value="OEE41986.1"/>
    <property type="molecule type" value="Genomic_DNA"/>
</dbReference>
<evidence type="ECO:0000313" key="6">
    <source>
        <dbReference type="Proteomes" id="UP000094808"/>
    </source>
</evidence>
<dbReference type="SUPFAM" id="SSF49785">
    <property type="entry name" value="Galactose-binding domain-like"/>
    <property type="match status" value="1"/>
</dbReference>
<proteinExistence type="predicted"/>
<evidence type="ECO:0000256" key="2">
    <source>
        <dbReference type="ARBA" id="ARBA00022801"/>
    </source>
</evidence>
<organism evidence="5 6">
    <name type="scientific">Vibrio ordalii FS-238</name>
    <dbReference type="NCBI Taxonomy" id="617133"/>
    <lineage>
        <taxon>Bacteria</taxon>
        <taxon>Pseudomonadati</taxon>
        <taxon>Pseudomonadota</taxon>
        <taxon>Gammaproteobacteria</taxon>
        <taxon>Vibrionales</taxon>
        <taxon>Vibrionaceae</taxon>
        <taxon>Vibrio</taxon>
    </lineage>
</organism>
<keyword evidence="2" id="KW-0378">Hydrolase</keyword>